<organism evidence="2 3">
    <name type="scientific">Rossellomorea vietnamensis</name>
    <dbReference type="NCBI Taxonomy" id="218284"/>
    <lineage>
        <taxon>Bacteria</taxon>
        <taxon>Bacillati</taxon>
        <taxon>Bacillota</taxon>
        <taxon>Bacilli</taxon>
        <taxon>Bacillales</taxon>
        <taxon>Bacillaceae</taxon>
        <taxon>Rossellomorea</taxon>
    </lineage>
</organism>
<dbReference type="InterPro" id="IPR053521">
    <property type="entry name" value="McjB-like"/>
</dbReference>
<evidence type="ECO:0000313" key="3">
    <source>
        <dbReference type="Proteomes" id="UP000050398"/>
    </source>
</evidence>
<comment type="caution">
    <text evidence="2">The sequence shown here is derived from an EMBL/GenBank/DDBJ whole genome shotgun (WGS) entry which is preliminary data.</text>
</comment>
<proteinExistence type="predicted"/>
<dbReference type="InterPro" id="IPR032708">
    <property type="entry name" value="McjB_C"/>
</dbReference>
<dbReference type="AlphaFoldDB" id="A0A0P6WDI9"/>
<reference evidence="2 3" key="1">
    <citation type="submission" date="2015-08" db="EMBL/GenBank/DDBJ databases">
        <title>Draft Genome Sequence of Bacillus vietnamensis UCD-SED5.</title>
        <authorList>
            <person name="Lee R.D."/>
            <person name="Jospin G."/>
            <person name="Lang J.M."/>
            <person name="Coil D.A."/>
            <person name="Eisen J.A."/>
        </authorList>
    </citation>
    <scope>NUCLEOTIDE SEQUENCE [LARGE SCALE GENOMIC DNA]</scope>
    <source>
        <strain evidence="2 3">UCD-SED5</strain>
    </source>
</reference>
<dbReference type="PATRIC" id="fig|218284.4.peg.1705"/>
<dbReference type="RefSeq" id="WP_060673822.1">
    <property type="nucleotide sequence ID" value="NZ_LIXZ01000017.1"/>
</dbReference>
<sequence length="157" mass="17978">MNWERILRRISIFSLQNTHTKKLYVEAYLFLGLARFLKLIPFSKVVEYMELKPGIANLKGNQKDIIEIAQTIDIVSKYTFWESQCLVKALAAMKMLERRRVGSTLYLGTSKDQHGKLIAHAWLESKNIYVTGAEGKESFSVVGQFAKNVKGELNVKH</sequence>
<gene>
    <name evidence="2" type="ORF">AM506_17425</name>
</gene>
<evidence type="ECO:0000259" key="1">
    <source>
        <dbReference type="Pfam" id="PF13471"/>
    </source>
</evidence>
<dbReference type="Pfam" id="PF13471">
    <property type="entry name" value="Transglut_core3"/>
    <property type="match status" value="1"/>
</dbReference>
<dbReference type="Proteomes" id="UP000050398">
    <property type="component" value="Unassembled WGS sequence"/>
</dbReference>
<protein>
    <recommendedName>
        <fullName evidence="1">Microcin J25-processing protein McjB C-terminal domain-containing protein</fullName>
    </recommendedName>
</protein>
<dbReference type="OrthoDB" id="9812122at2"/>
<feature type="domain" description="Microcin J25-processing protein McjB C-terminal" evidence="1">
    <location>
        <begin position="32"/>
        <end position="142"/>
    </location>
</feature>
<accession>A0A0P6WDI9</accession>
<evidence type="ECO:0000313" key="2">
    <source>
        <dbReference type="EMBL" id="KPL58249.1"/>
    </source>
</evidence>
<dbReference type="EMBL" id="LIXZ01000017">
    <property type="protein sequence ID" value="KPL58249.1"/>
    <property type="molecule type" value="Genomic_DNA"/>
</dbReference>
<dbReference type="NCBIfam" id="NF033537">
    <property type="entry name" value="lasso_biosyn_B2"/>
    <property type="match status" value="1"/>
</dbReference>
<name>A0A0P6WDI9_9BACI</name>